<protein>
    <submittedName>
        <fullName evidence="5">BgTH12-07173</fullName>
    </submittedName>
</protein>
<dbReference type="EMBL" id="CAJHIT010000010">
    <property type="protein sequence ID" value="CAD6506246.1"/>
    <property type="molecule type" value="Genomic_DNA"/>
</dbReference>
<evidence type="ECO:0000259" key="3">
    <source>
        <dbReference type="Pfam" id="PF08303"/>
    </source>
</evidence>
<dbReference type="PANTHER" id="PTHR32004">
    <property type="entry name" value="TRNA LIGASE"/>
    <property type="match status" value="1"/>
</dbReference>
<dbReference type="PANTHER" id="PTHR32004:SF1">
    <property type="entry name" value="TRNA LIGASE"/>
    <property type="match status" value="1"/>
</dbReference>
<reference evidence="5" key="1">
    <citation type="submission" date="2020-10" db="EMBL/GenBank/DDBJ databases">
        <authorList>
            <person name="Muller C M."/>
        </authorList>
    </citation>
    <scope>NUCLEOTIDE SEQUENCE</scope>
    <source>
        <strain evidence="5">THUN-12</strain>
    </source>
</reference>
<evidence type="ECO:0000313" key="5">
    <source>
        <dbReference type="EMBL" id="CAD6506246.1"/>
    </source>
</evidence>
<feature type="domain" description="tRNA ligase kinase" evidence="3">
    <location>
        <begin position="386"/>
        <end position="543"/>
    </location>
</feature>
<evidence type="ECO:0000259" key="4">
    <source>
        <dbReference type="Pfam" id="PF09511"/>
    </source>
</evidence>
<dbReference type="Gene3D" id="3.40.50.300">
    <property type="entry name" value="P-loop containing nucleotide triphosphate hydrolases"/>
    <property type="match status" value="1"/>
</dbReference>
<accession>A0A9W4DT87</accession>
<proteinExistence type="predicted"/>
<evidence type="ECO:0000256" key="1">
    <source>
        <dbReference type="SAM" id="MobiDB-lite"/>
    </source>
</evidence>
<dbReference type="InterPro" id="IPR019039">
    <property type="entry name" value="T4-Rnl1-like_N"/>
</dbReference>
<evidence type="ECO:0000259" key="2">
    <source>
        <dbReference type="Pfam" id="PF08302"/>
    </source>
</evidence>
<feature type="compositionally biased region" description="Polar residues" evidence="1">
    <location>
        <begin position="622"/>
        <end position="631"/>
    </location>
</feature>
<feature type="domain" description="T4 RNA ligase 1-like N-terminal" evidence="4">
    <location>
        <begin position="77"/>
        <end position="290"/>
    </location>
</feature>
<dbReference type="Proteomes" id="UP000683417">
    <property type="component" value="Unassembled WGS sequence"/>
</dbReference>
<dbReference type="GO" id="GO:0005634">
    <property type="term" value="C:nucleus"/>
    <property type="evidence" value="ECO:0007669"/>
    <property type="project" value="TreeGrafter"/>
</dbReference>
<dbReference type="InterPro" id="IPR015966">
    <property type="entry name" value="tRNA_lig_kin_fungi"/>
</dbReference>
<evidence type="ECO:0000313" key="6">
    <source>
        <dbReference type="Proteomes" id="UP000683417"/>
    </source>
</evidence>
<feature type="domain" description="tRNA ligase phosphodiesterase" evidence="2">
    <location>
        <begin position="546"/>
        <end position="597"/>
    </location>
</feature>
<dbReference type="GO" id="GO:0003972">
    <property type="term" value="F:RNA ligase (ATP) activity"/>
    <property type="evidence" value="ECO:0007669"/>
    <property type="project" value="InterPro"/>
</dbReference>
<dbReference type="GO" id="GO:0006388">
    <property type="term" value="P:tRNA splicing, via endonucleolytic cleavage and ligation"/>
    <property type="evidence" value="ECO:0007669"/>
    <property type="project" value="InterPro"/>
</dbReference>
<sequence length="631" mass="72809">MTQNTDEVWDLARRLEATQDYQFYNPDNCKKTDYRRREIPQHFNISHWKFQDKFYQNLGLPIYAYPLLMGKDDIYHDQIVIRGYNKFFYVDKTARTSWKSIEDNTKGPYEVSGIEDGCTILIGGLWDGTLLVVSKFPCSTQDGSTGPEEAGERWLKKQLAKLDKSKEDLAIELRFRNVTLVAELCDDSFEERVMSYTGKKAGLYLHGINENVPKFVSYPSAQVQKFAKEWGFLTENVVVFQGIKAARSSLENASKAGTYNGRAVKGIVIRCKMLWGKSNEYEDFFFKYKLGGLYQIYHQWCEYTKAMIKSQYVPRNNDMMTHEYLEFAKKKLLQDPELGRAYLNNHGVIRFREEFVREKKISGFSILKRSLVVRKLLLKDVVDNIILVPISTIGCGKTTVSLSLSFLFGWGCVGNNTIEARNRPYKFAEKVLEELTKKPVVFADRNNVQKFQRNQLILHFLRKRRQARMIALNFVNNEASLENIRKVTLDRILPRIENDQGSDTGLQKDRAVDIMDDFIERFEKLDILGWPDRNFDAVIDLNPTLDSRANLEILVEGLRSIFPKLITKVPTKEELDVAFSSALNKSNEKTKSTFPERFIELPHGMGQNSDATHVANFPNIKSPHSTQVENS</sequence>
<dbReference type="Pfam" id="PF08302">
    <property type="entry name" value="tRNA_lig_CPD"/>
    <property type="match status" value="1"/>
</dbReference>
<name>A0A9W4DT87_BLUGR</name>
<dbReference type="AlphaFoldDB" id="A0A9W4DT87"/>
<comment type="caution">
    <text evidence="5">The sequence shown here is derived from an EMBL/GenBank/DDBJ whole genome shotgun (WGS) entry which is preliminary data.</text>
</comment>
<dbReference type="InterPro" id="IPR015965">
    <property type="entry name" value="tRNA_lig_PDEase"/>
</dbReference>
<dbReference type="Pfam" id="PF09511">
    <property type="entry name" value="RNA_lig_T4_1"/>
    <property type="match status" value="1"/>
</dbReference>
<dbReference type="Pfam" id="PF08303">
    <property type="entry name" value="tRNA_lig_kinase"/>
    <property type="match status" value="1"/>
</dbReference>
<feature type="region of interest" description="Disordered" evidence="1">
    <location>
        <begin position="610"/>
        <end position="631"/>
    </location>
</feature>
<organism evidence="5 6">
    <name type="scientific">Blumeria graminis f. sp. triticale</name>
    <dbReference type="NCBI Taxonomy" id="1689686"/>
    <lineage>
        <taxon>Eukaryota</taxon>
        <taxon>Fungi</taxon>
        <taxon>Dikarya</taxon>
        <taxon>Ascomycota</taxon>
        <taxon>Pezizomycotina</taxon>
        <taxon>Leotiomycetes</taxon>
        <taxon>Erysiphales</taxon>
        <taxon>Erysiphaceae</taxon>
        <taxon>Blumeria</taxon>
    </lineage>
</organism>
<dbReference type="GO" id="GO:0005524">
    <property type="term" value="F:ATP binding"/>
    <property type="evidence" value="ECO:0007669"/>
    <property type="project" value="InterPro"/>
</dbReference>
<dbReference type="InterPro" id="IPR027417">
    <property type="entry name" value="P-loop_NTPase"/>
</dbReference>
<gene>
    <name evidence="5" type="ORF">BGTH12_LOCUS7604</name>
</gene>